<dbReference type="GO" id="GO:0000160">
    <property type="term" value="P:phosphorelay signal transduction system"/>
    <property type="evidence" value="ECO:0007669"/>
    <property type="project" value="UniProtKB-KW"/>
</dbReference>
<feature type="transmembrane region" description="Helical" evidence="6">
    <location>
        <begin position="184"/>
        <end position="206"/>
    </location>
</feature>
<dbReference type="InterPro" id="IPR003594">
    <property type="entry name" value="HATPase_dom"/>
</dbReference>
<dbReference type="PANTHER" id="PTHR24421:SF10">
    <property type="entry name" value="NITRATE_NITRITE SENSOR PROTEIN NARQ"/>
    <property type="match status" value="1"/>
</dbReference>
<evidence type="ECO:0000256" key="1">
    <source>
        <dbReference type="ARBA" id="ARBA00000085"/>
    </source>
</evidence>
<protein>
    <recommendedName>
        <fullName evidence="2">histidine kinase</fullName>
        <ecNumber evidence="2">2.7.13.3</ecNumber>
    </recommendedName>
</protein>
<feature type="transmembrane region" description="Helical" evidence="6">
    <location>
        <begin position="346"/>
        <end position="366"/>
    </location>
</feature>
<dbReference type="InterPro" id="IPR011622">
    <property type="entry name" value="7TMR_DISM_rcpt_extracell_dom2"/>
</dbReference>
<dbReference type="Proteomes" id="UP000260644">
    <property type="component" value="Unassembled WGS sequence"/>
</dbReference>
<accession>A0A3E1Y609</accession>
<keyword evidence="3" id="KW-0808">Transferase</keyword>
<keyword evidence="9" id="KW-1185">Reference proteome</keyword>
<evidence type="ECO:0000313" key="8">
    <source>
        <dbReference type="EMBL" id="RFS20174.1"/>
    </source>
</evidence>
<feature type="transmembrane region" description="Helical" evidence="6">
    <location>
        <begin position="213"/>
        <end position="229"/>
    </location>
</feature>
<comment type="catalytic activity">
    <reaction evidence="1">
        <text>ATP + protein L-histidine = ADP + protein N-phospho-L-histidine.</text>
        <dbReference type="EC" id="2.7.13.3"/>
    </reaction>
</comment>
<sequence>MRSVFIYLRILLLIGGLLMCRIVHGIQIIPASLNIHTSPMSFMMEENPVSPDSVISLFRQGRFTSTNKDFINFGSTYHRYWMHFSIEAEVAPMPLMLELTNPLLYGIEVFEENEDKLILIYNTGSDAVFSQRPFNYHNFIFPITITTQHEKHFFIRLDRRQEILKFTANLYSQSAFIQKQNKEYLFYGCFAGVMLFALLFSAFLLIMLKESVHAWYIFYICLISLFVFTDNGMTYEFIWPEAVFWNKHARTLLGMLTFPIQLRFMQLFISQKITESRYYRWVNYCILLFLTLAAGFIVMLINRYEFSPAVFMCFRICFYIAYCTGVLLVFLSLAEKIKEGNKVAKIYLLAIAALLMQIVIVMMIRWHWLPIAIDTSRTMTICIALEIAILTLGLAFRYQFYYKQKLQLEFELIEQQHASLLKVVAAVEEEQRRVAADLHDGLGGTLAVAKSLLQQGHKSWEVIDQACKDLRHIAHDLMPQYFDDITLGAALADAVEKAGSTTSVRFMFIQNGEPQALDKSTELHIFRIVNELIHNIRKHSNADNAIIQLSYFPTGIELMVEDDGSGIQDGKNKGIGLSNLYSRVGYLKGTVNIDSNSQGTTVMCNIPFN</sequence>
<evidence type="ECO:0000256" key="3">
    <source>
        <dbReference type="ARBA" id="ARBA00022679"/>
    </source>
</evidence>
<comment type="caution">
    <text evidence="8">The sequence shown here is derived from an EMBL/GenBank/DDBJ whole genome shotgun (WGS) entry which is preliminary data.</text>
</comment>
<evidence type="ECO:0000256" key="5">
    <source>
        <dbReference type="ARBA" id="ARBA00023012"/>
    </source>
</evidence>
<dbReference type="Gene3D" id="2.60.40.2380">
    <property type="match status" value="1"/>
</dbReference>
<dbReference type="InterPro" id="IPR036890">
    <property type="entry name" value="HATPase_C_sf"/>
</dbReference>
<dbReference type="AlphaFoldDB" id="A0A3E1Y609"/>
<dbReference type="SMART" id="SM00387">
    <property type="entry name" value="HATPase_c"/>
    <property type="match status" value="1"/>
</dbReference>
<evidence type="ECO:0000256" key="6">
    <source>
        <dbReference type="SAM" id="Phobius"/>
    </source>
</evidence>
<reference evidence="8 9" key="1">
    <citation type="submission" date="2018-07" db="EMBL/GenBank/DDBJ databases">
        <title>Chitinophaga K2CV101002-2 sp. nov., isolated from a monsoon evergreen broad-leaved forest soil.</title>
        <authorList>
            <person name="Lv Y."/>
        </authorList>
    </citation>
    <scope>NUCLEOTIDE SEQUENCE [LARGE SCALE GENOMIC DNA]</scope>
    <source>
        <strain evidence="8 9">GDMCC 1.1288</strain>
    </source>
</reference>
<evidence type="ECO:0000313" key="9">
    <source>
        <dbReference type="Proteomes" id="UP000260644"/>
    </source>
</evidence>
<dbReference type="Pfam" id="PF07696">
    <property type="entry name" value="7TMR-DISMED2"/>
    <property type="match status" value="1"/>
</dbReference>
<keyword evidence="6" id="KW-0812">Transmembrane</keyword>
<dbReference type="InterPro" id="IPR050482">
    <property type="entry name" value="Sensor_HK_TwoCompSys"/>
</dbReference>
<keyword evidence="6" id="KW-1133">Transmembrane helix</keyword>
<organism evidence="8 9">
    <name type="scientific">Chitinophaga silvatica</name>
    <dbReference type="NCBI Taxonomy" id="2282649"/>
    <lineage>
        <taxon>Bacteria</taxon>
        <taxon>Pseudomonadati</taxon>
        <taxon>Bacteroidota</taxon>
        <taxon>Chitinophagia</taxon>
        <taxon>Chitinophagales</taxon>
        <taxon>Chitinophagaceae</taxon>
        <taxon>Chitinophaga</taxon>
    </lineage>
</organism>
<dbReference type="RefSeq" id="WP_116977736.1">
    <property type="nucleotide sequence ID" value="NZ_QPMM01000011.1"/>
</dbReference>
<dbReference type="OrthoDB" id="9760839at2"/>
<keyword evidence="5" id="KW-0902">Two-component regulatory system</keyword>
<dbReference type="Gene3D" id="3.30.565.10">
    <property type="entry name" value="Histidine kinase-like ATPase, C-terminal domain"/>
    <property type="match status" value="1"/>
</dbReference>
<dbReference type="Pfam" id="PF07695">
    <property type="entry name" value="7TMR-DISM_7TM"/>
    <property type="match status" value="1"/>
</dbReference>
<feature type="transmembrane region" description="Helical" evidence="6">
    <location>
        <begin position="378"/>
        <end position="396"/>
    </location>
</feature>
<evidence type="ECO:0000259" key="7">
    <source>
        <dbReference type="SMART" id="SM00387"/>
    </source>
</evidence>
<dbReference type="Gene3D" id="1.20.5.1930">
    <property type="match status" value="1"/>
</dbReference>
<evidence type="ECO:0000256" key="4">
    <source>
        <dbReference type="ARBA" id="ARBA00022777"/>
    </source>
</evidence>
<keyword evidence="6" id="KW-0472">Membrane</keyword>
<dbReference type="CDD" id="cd16917">
    <property type="entry name" value="HATPase_UhpB-NarQ-NarX-like"/>
    <property type="match status" value="1"/>
</dbReference>
<proteinExistence type="predicted"/>
<dbReference type="Pfam" id="PF02518">
    <property type="entry name" value="HATPase_c"/>
    <property type="match status" value="1"/>
</dbReference>
<keyword evidence="4" id="KW-0418">Kinase</keyword>
<name>A0A3E1Y609_9BACT</name>
<feature type="domain" description="Histidine kinase/HSP90-like ATPase" evidence="7">
    <location>
        <begin position="520"/>
        <end position="609"/>
    </location>
</feature>
<dbReference type="InterPro" id="IPR011623">
    <property type="entry name" value="7TMR_DISM_rcpt_extracell_dom1"/>
</dbReference>
<dbReference type="GO" id="GO:0004673">
    <property type="term" value="F:protein histidine kinase activity"/>
    <property type="evidence" value="ECO:0007669"/>
    <property type="project" value="UniProtKB-EC"/>
</dbReference>
<dbReference type="EC" id="2.7.13.3" evidence="2"/>
<dbReference type="PANTHER" id="PTHR24421">
    <property type="entry name" value="NITRATE/NITRITE SENSOR PROTEIN NARX-RELATED"/>
    <property type="match status" value="1"/>
</dbReference>
<evidence type="ECO:0000256" key="2">
    <source>
        <dbReference type="ARBA" id="ARBA00012438"/>
    </source>
</evidence>
<feature type="transmembrane region" description="Helical" evidence="6">
    <location>
        <begin position="308"/>
        <end position="334"/>
    </location>
</feature>
<dbReference type="EMBL" id="QPMM01000011">
    <property type="protein sequence ID" value="RFS20174.1"/>
    <property type="molecule type" value="Genomic_DNA"/>
</dbReference>
<feature type="transmembrane region" description="Helical" evidence="6">
    <location>
        <begin position="281"/>
        <end position="302"/>
    </location>
</feature>
<gene>
    <name evidence="8" type="ORF">DVR12_20890</name>
</gene>
<dbReference type="SUPFAM" id="SSF55874">
    <property type="entry name" value="ATPase domain of HSP90 chaperone/DNA topoisomerase II/histidine kinase"/>
    <property type="match status" value="1"/>
</dbReference>